<evidence type="ECO:0000313" key="2">
    <source>
        <dbReference type="EMBL" id="KAF7550589.1"/>
    </source>
</evidence>
<feature type="region of interest" description="Disordered" evidence="1">
    <location>
        <begin position="1"/>
        <end position="96"/>
    </location>
</feature>
<evidence type="ECO:0000313" key="3">
    <source>
        <dbReference type="Proteomes" id="UP000722485"/>
    </source>
</evidence>
<reference evidence="2" key="1">
    <citation type="submission" date="2020-03" db="EMBL/GenBank/DDBJ databases">
        <title>Draft Genome Sequence of Cylindrodendrum hubeiense.</title>
        <authorList>
            <person name="Buettner E."/>
            <person name="Kellner H."/>
        </authorList>
    </citation>
    <scope>NUCLEOTIDE SEQUENCE</scope>
    <source>
        <strain evidence="2">IHI 201604</strain>
    </source>
</reference>
<dbReference type="EMBL" id="JAANBB010000095">
    <property type="protein sequence ID" value="KAF7550589.1"/>
    <property type="molecule type" value="Genomic_DNA"/>
</dbReference>
<name>A0A9P5HBQ8_9HYPO</name>
<dbReference type="AlphaFoldDB" id="A0A9P5HBQ8"/>
<comment type="caution">
    <text evidence="2">The sequence shown here is derived from an EMBL/GenBank/DDBJ whole genome shotgun (WGS) entry which is preliminary data.</text>
</comment>
<gene>
    <name evidence="2" type="ORF">G7Z17_g5628</name>
</gene>
<dbReference type="Proteomes" id="UP000722485">
    <property type="component" value="Unassembled WGS sequence"/>
</dbReference>
<proteinExistence type="predicted"/>
<accession>A0A9P5HBQ8</accession>
<protein>
    <submittedName>
        <fullName evidence="2">Uncharacterized protein</fullName>
    </submittedName>
</protein>
<organism evidence="2 3">
    <name type="scientific">Cylindrodendrum hubeiense</name>
    <dbReference type="NCBI Taxonomy" id="595255"/>
    <lineage>
        <taxon>Eukaryota</taxon>
        <taxon>Fungi</taxon>
        <taxon>Dikarya</taxon>
        <taxon>Ascomycota</taxon>
        <taxon>Pezizomycotina</taxon>
        <taxon>Sordariomycetes</taxon>
        <taxon>Hypocreomycetidae</taxon>
        <taxon>Hypocreales</taxon>
        <taxon>Nectriaceae</taxon>
        <taxon>Cylindrodendrum</taxon>
    </lineage>
</organism>
<evidence type="ECO:0000256" key="1">
    <source>
        <dbReference type="SAM" id="MobiDB-lite"/>
    </source>
</evidence>
<keyword evidence="3" id="KW-1185">Reference proteome</keyword>
<sequence>MFQDIGTPDRHLSAAPGKRQRDPPEEDTAPSSDARIVIGKGESPKPWTGVGGEPHPERAFGDGKPVPASPEDPSPGRFSSGRLAAPESSSFHDQRRFTEASPKALFWRYTSIGIL</sequence>